<sequence>MSTNPTIVFAPGAWHTADCYDGVRNELHTKGWSTEAVDYPSVGAEPPTKGLADDVSAVRTTVEKLVNEGKNVMVVVHSYGGLVGALAVEGLGYKQRAQEGKTGGVVQLVYLSAFVMPKGKSIIELLGGQYLPWMRVEGDYVFADTPEKIFYHDVEAEAQSKAISALKHQSRRVYVDPVEYEPWHDVPCFFIYCDDDQAIPLPIQQNLGSMLGPDAGSFHIASSHSPFLSKPQETIKALELAAKDGLDKVSNDTRSDIFARLPAELNISIFKYCESTNDILFLVAASPAARAYLVANVRSIFREYISEIELKFGGTGPASLALLLLRLRRLRYESYTCTSTQIQQHIKPTVDMIFDFDLSNPTDEWKDSLTQIVLLRRYMPEIERLVSDQAKRRRTILSGRRMRKPLELSIAQEHELVSTFLYYDIYCHSIHDDYQLLPRNQPKYNAKFSPYLEQKLFHLMPQYDDSPIPRATILELFQERHKDLLISVDARNRYHGSKTEQYQIQGIVDRGGPVDVVWRELKACKLRNRRPEEEARYLEHMVLQGYPLLRHLESLDIYLLEYYTLQKFFEVTVTQVERKVGWTMTM</sequence>
<dbReference type="InterPro" id="IPR029058">
    <property type="entry name" value="AB_hydrolase_fold"/>
</dbReference>
<reference evidence="2 3" key="1">
    <citation type="submission" date="2020-05" db="EMBL/GenBank/DDBJ databases">
        <title>Identification and distribution of gene clusters putatively required for synthesis of sphingolipid metabolism inhibitors in phylogenetically diverse species of the filamentous fungus Fusarium.</title>
        <authorList>
            <person name="Kim H.-S."/>
            <person name="Busman M."/>
            <person name="Brown D.W."/>
            <person name="Divon H."/>
            <person name="Uhlig S."/>
            <person name="Proctor R.H."/>
        </authorList>
    </citation>
    <scope>NUCLEOTIDE SEQUENCE [LARGE SCALE GENOMIC DNA]</scope>
    <source>
        <strain evidence="2 3">NRRL 20693</strain>
    </source>
</reference>
<evidence type="ECO:0000313" key="2">
    <source>
        <dbReference type="EMBL" id="KAF5672564.1"/>
    </source>
</evidence>
<comment type="caution">
    <text evidence="2">The sequence shown here is derived from an EMBL/GenBank/DDBJ whole genome shotgun (WGS) entry which is preliminary data.</text>
</comment>
<dbReference type="AlphaFoldDB" id="A0A8H5THZ1"/>
<dbReference type="PANTHER" id="PTHR37017">
    <property type="entry name" value="AB HYDROLASE-1 DOMAIN-CONTAINING PROTEIN-RELATED"/>
    <property type="match status" value="1"/>
</dbReference>
<dbReference type="EMBL" id="JAAGWQ010000059">
    <property type="protein sequence ID" value="KAF5672564.1"/>
    <property type="molecule type" value="Genomic_DNA"/>
</dbReference>
<organism evidence="2 3">
    <name type="scientific">Fusarium heterosporum</name>
    <dbReference type="NCBI Taxonomy" id="42747"/>
    <lineage>
        <taxon>Eukaryota</taxon>
        <taxon>Fungi</taxon>
        <taxon>Dikarya</taxon>
        <taxon>Ascomycota</taxon>
        <taxon>Pezizomycotina</taxon>
        <taxon>Sordariomycetes</taxon>
        <taxon>Hypocreomycetidae</taxon>
        <taxon>Hypocreales</taxon>
        <taxon>Nectriaceae</taxon>
        <taxon>Fusarium</taxon>
        <taxon>Fusarium heterosporum species complex</taxon>
    </lineage>
</organism>
<accession>A0A8H5THZ1</accession>
<dbReference type="PANTHER" id="PTHR37017:SF11">
    <property type="entry name" value="ESTERASE_LIPASE_THIOESTERASE DOMAIN-CONTAINING PROTEIN"/>
    <property type="match status" value="1"/>
</dbReference>
<dbReference type="OrthoDB" id="408373at2759"/>
<dbReference type="Gene3D" id="3.40.50.1820">
    <property type="entry name" value="alpha/beta hydrolase"/>
    <property type="match status" value="1"/>
</dbReference>
<dbReference type="Pfam" id="PF12697">
    <property type="entry name" value="Abhydrolase_6"/>
    <property type="match status" value="1"/>
</dbReference>
<feature type="domain" description="AB hydrolase-1" evidence="1">
    <location>
        <begin position="7"/>
        <end position="236"/>
    </location>
</feature>
<proteinExistence type="predicted"/>
<evidence type="ECO:0000313" key="3">
    <source>
        <dbReference type="Proteomes" id="UP000567885"/>
    </source>
</evidence>
<dbReference type="InterPro" id="IPR052897">
    <property type="entry name" value="Sec-Metab_Biosynth_Hydrolase"/>
</dbReference>
<name>A0A8H5THZ1_FUSHE</name>
<dbReference type="SUPFAM" id="SSF53474">
    <property type="entry name" value="alpha/beta-Hydrolases"/>
    <property type="match status" value="1"/>
</dbReference>
<keyword evidence="3" id="KW-1185">Reference proteome</keyword>
<dbReference type="InterPro" id="IPR000073">
    <property type="entry name" value="AB_hydrolase_1"/>
</dbReference>
<evidence type="ECO:0000259" key="1">
    <source>
        <dbReference type="Pfam" id="PF12697"/>
    </source>
</evidence>
<dbReference type="Proteomes" id="UP000567885">
    <property type="component" value="Unassembled WGS sequence"/>
</dbReference>
<gene>
    <name evidence="2" type="ORF">FHETE_3698</name>
</gene>
<protein>
    <submittedName>
        <fullName evidence="2">Signal peptide-containing protein</fullName>
    </submittedName>
</protein>